<keyword evidence="5" id="KW-0812">Transmembrane</keyword>
<dbReference type="PANTHER" id="PTHR13948">
    <property type="entry name" value="RNA-BINDING PROTEIN"/>
    <property type="match status" value="1"/>
</dbReference>
<sequence length="967" mass="110135">MSDRYRRRHIEEPSPPRRRRGEDSRDRDVRDYRERDVRDRDGRDRGLKDGRDRDRDRSTRDRDGRDGRDRDREPRDRDIRDRDTRDRDREARDRDARDREFREPRELPRERERDRRDLLRDLPPREREPRTERTERGAPSATLQVSRIPPSVTEERLEAVAWDMAVAAGSSMPNAVRFEYDHDRFSGTALLEFPHKDAAKMFKEHVGSSLDVDSVQLEIRYHKGAGEPRSRSRSREHVDRDDPSVTLIVKGIASTTREDAVTGAFLPYAQIKDVRHFARRGFAFVQFHSVEDAIRALNRFDKEGRSRIDGQRVTANFAKEREEPFREGRNFLVAERNFLQKQAIATAEAAFNYVRPSREGDTRKTATYDQQLKTIMKEVEETDSDDGWSPKVTKFDRTGHYGHVQTVDERDVEPADVFFSVDMYDSVLVAAFGGVTMNLDGSDELHVHPGVLFIFCLPLVILQFWLTFCTTFGMPAYWKQLDPNAEESMIISMKLLLIVVVQLTFFDNMLMTLRCFVFAINPTSWTDVKRIDPDDPRTGRSRLNVLHWSPFLAPFPMLALLAKVLMQYWVSVQSNSIILASDNVKEAVFDALAISFIVELDVAMWNLVRTIMHLDQFEDFTFQLWPSDRRETAMRESLIVRNFDCGMLHRGKGARRVESFVVFGALFIIYARITLMTFHAMDTGVLPSSRDVCAMWQWYNGHYDTWEHRVKGAVVLELIDLFSSMSKFPWDIRSEITKMADPNVGGFCEGSNFQPMSVTVAIDIVERHPRSMIGFLIAFSALLLLPQLVYSTGALQKVLKNLDAADLVAEVEIEEEVEAEAAIEQSLLNLRKIQHMSRVFGGHIIDNRARIKRLEGKVNALSGDGHARSSSKAANSAEVSRNTSAGAVTAQSSQFSARVVAAGGLPSAGASEGAVQKTPSAYSLPRQDGIRTPGVPSNGVVLNGQQMPILTPPSPAYSVVPYTPLRR</sequence>
<evidence type="ECO:0000259" key="6">
    <source>
        <dbReference type="PROSITE" id="PS50102"/>
    </source>
</evidence>
<evidence type="ECO:0000256" key="2">
    <source>
        <dbReference type="ARBA" id="ARBA00023242"/>
    </source>
</evidence>
<dbReference type="Pfam" id="PF00076">
    <property type="entry name" value="RRM_1"/>
    <property type="match status" value="1"/>
</dbReference>
<keyword evidence="5" id="KW-0472">Membrane</keyword>
<keyword evidence="8" id="KW-1185">Reference proteome</keyword>
<dbReference type="OrthoDB" id="272703at2759"/>
<dbReference type="InterPro" id="IPR000504">
    <property type="entry name" value="RRM_dom"/>
</dbReference>
<dbReference type="GO" id="GO:0000398">
    <property type="term" value="P:mRNA splicing, via spliceosome"/>
    <property type="evidence" value="ECO:0007669"/>
    <property type="project" value="TreeGrafter"/>
</dbReference>
<dbReference type="EMBL" id="CAJNDS010002220">
    <property type="protein sequence ID" value="CAE7379506.1"/>
    <property type="molecule type" value="Genomic_DNA"/>
</dbReference>
<feature type="domain" description="RRM" evidence="6">
    <location>
        <begin position="245"/>
        <end position="320"/>
    </location>
</feature>
<dbReference type="InterPro" id="IPR035979">
    <property type="entry name" value="RBD_domain_sf"/>
</dbReference>
<dbReference type="Gene3D" id="3.30.70.330">
    <property type="match status" value="1"/>
</dbReference>
<organism evidence="7 8">
    <name type="scientific">Symbiodinium natans</name>
    <dbReference type="NCBI Taxonomy" id="878477"/>
    <lineage>
        <taxon>Eukaryota</taxon>
        <taxon>Sar</taxon>
        <taxon>Alveolata</taxon>
        <taxon>Dinophyceae</taxon>
        <taxon>Suessiales</taxon>
        <taxon>Symbiodiniaceae</taxon>
        <taxon>Symbiodinium</taxon>
    </lineage>
</organism>
<feature type="transmembrane region" description="Helical" evidence="5">
    <location>
        <begin position="660"/>
        <end position="681"/>
    </location>
</feature>
<feature type="compositionally biased region" description="Basic and acidic residues" evidence="4">
    <location>
        <begin position="1"/>
        <end position="136"/>
    </location>
</feature>
<keyword evidence="5" id="KW-1133">Transmembrane helix</keyword>
<dbReference type="SUPFAM" id="SSF54928">
    <property type="entry name" value="RNA-binding domain, RBD"/>
    <property type="match status" value="1"/>
</dbReference>
<evidence type="ECO:0000256" key="4">
    <source>
        <dbReference type="SAM" id="MobiDB-lite"/>
    </source>
</evidence>
<evidence type="ECO:0000313" key="8">
    <source>
        <dbReference type="Proteomes" id="UP000604046"/>
    </source>
</evidence>
<dbReference type="GO" id="GO:0003723">
    <property type="term" value="F:RNA binding"/>
    <property type="evidence" value="ECO:0007669"/>
    <property type="project" value="UniProtKB-UniRule"/>
</dbReference>
<protein>
    <submittedName>
        <fullName evidence="7">NCL protein</fullName>
    </submittedName>
</protein>
<feature type="transmembrane region" description="Helical" evidence="5">
    <location>
        <begin position="451"/>
        <end position="477"/>
    </location>
</feature>
<keyword evidence="2" id="KW-0539">Nucleus</keyword>
<evidence type="ECO:0000256" key="3">
    <source>
        <dbReference type="PROSITE-ProRule" id="PRU00176"/>
    </source>
</evidence>
<dbReference type="SMART" id="SM00360">
    <property type="entry name" value="RRM"/>
    <property type="match status" value="2"/>
</dbReference>
<feature type="transmembrane region" description="Helical" evidence="5">
    <location>
        <begin position="772"/>
        <end position="790"/>
    </location>
</feature>
<dbReference type="AlphaFoldDB" id="A0A812QAL8"/>
<accession>A0A812QAL8</accession>
<feature type="transmembrane region" description="Helical" evidence="5">
    <location>
        <begin position="489"/>
        <end position="506"/>
    </location>
</feature>
<feature type="region of interest" description="Disordered" evidence="4">
    <location>
        <begin position="1"/>
        <end position="147"/>
    </location>
</feature>
<proteinExistence type="predicted"/>
<dbReference type="Proteomes" id="UP000604046">
    <property type="component" value="Unassembled WGS sequence"/>
</dbReference>
<evidence type="ECO:0000256" key="5">
    <source>
        <dbReference type="SAM" id="Phobius"/>
    </source>
</evidence>
<reference evidence="7" key="1">
    <citation type="submission" date="2021-02" db="EMBL/GenBank/DDBJ databases">
        <authorList>
            <person name="Dougan E. K."/>
            <person name="Rhodes N."/>
            <person name="Thang M."/>
            <person name="Chan C."/>
        </authorList>
    </citation>
    <scope>NUCLEOTIDE SEQUENCE</scope>
</reference>
<feature type="region of interest" description="Disordered" evidence="4">
    <location>
        <begin position="907"/>
        <end position="947"/>
    </location>
</feature>
<evidence type="ECO:0000256" key="1">
    <source>
        <dbReference type="ARBA" id="ARBA00004123"/>
    </source>
</evidence>
<dbReference type="PANTHER" id="PTHR13948:SF3">
    <property type="entry name" value="FI21118P1"/>
    <property type="match status" value="1"/>
</dbReference>
<evidence type="ECO:0000313" key="7">
    <source>
        <dbReference type="EMBL" id="CAE7379506.1"/>
    </source>
</evidence>
<dbReference type="PROSITE" id="PS50102">
    <property type="entry name" value="RRM"/>
    <property type="match status" value="1"/>
</dbReference>
<dbReference type="InterPro" id="IPR012677">
    <property type="entry name" value="Nucleotide-bd_a/b_plait_sf"/>
</dbReference>
<comment type="caution">
    <text evidence="7">The sequence shown here is derived from an EMBL/GenBank/DDBJ whole genome shotgun (WGS) entry which is preliminary data.</text>
</comment>
<comment type="subcellular location">
    <subcellularLocation>
        <location evidence="1">Nucleus</location>
    </subcellularLocation>
</comment>
<name>A0A812QAL8_9DINO</name>
<dbReference type="GO" id="GO:0005634">
    <property type="term" value="C:nucleus"/>
    <property type="evidence" value="ECO:0007669"/>
    <property type="project" value="UniProtKB-SubCell"/>
</dbReference>
<gene>
    <name evidence="7" type="primary">NCL</name>
    <name evidence="7" type="ORF">SNAT2548_LOCUS20720</name>
</gene>
<keyword evidence="3" id="KW-0694">RNA-binding</keyword>